<dbReference type="KEGG" id="asem:NNL22_18675"/>
<sequence>MPQEPVVLYKDHDHQCLLFDQLVTGEGVQSNQFLILHKGKAVLLDPGGDLTFNSLSVGVAKYCDISELDFIFASHQDPDIISSLDRWLLNTPCKVVSSRLWARFLPHLVSDTVRQSIKSDVFDRIIAVPDEGINVPVGDTVIQCLPAHFLHSVGNLHFYDPVSKILFSGDLGGSFGTGQHRGEVTDFAQHVPNMVGFHRRYMTGNRVCKLWADMIRTLDVEMIVPQHGCYFKGKSIINEFLDWISNLQCGTDLLTEDDFKIPE</sequence>
<feature type="domain" description="Metallo-beta-lactamase" evidence="1">
    <location>
        <begin position="29"/>
        <end position="227"/>
    </location>
</feature>
<evidence type="ECO:0000313" key="2">
    <source>
        <dbReference type="EMBL" id="UZW75020.1"/>
    </source>
</evidence>
<gene>
    <name evidence="2" type="ORF">NNL22_18675</name>
</gene>
<dbReference type="RefSeq" id="WP_251812318.1">
    <property type="nucleotide sequence ID" value="NZ_CP101527.1"/>
</dbReference>
<dbReference type="Proteomes" id="UP001164472">
    <property type="component" value="Chromosome"/>
</dbReference>
<reference evidence="2" key="1">
    <citation type="submission" date="2022-07" db="EMBL/GenBank/DDBJ databases">
        <title>Alkalimarinus sp. nov., isolated from gut of a Alitta virens.</title>
        <authorList>
            <person name="Yang A.I."/>
            <person name="Shin N.-R."/>
        </authorList>
    </citation>
    <scope>NUCLEOTIDE SEQUENCE</scope>
    <source>
        <strain evidence="2">FA028</strain>
    </source>
</reference>
<dbReference type="PANTHER" id="PTHR43041:SF1">
    <property type="entry name" value="METALLO-BETA-LACTAMASE DOMAIN-CONTAINING PROTEIN"/>
    <property type="match status" value="1"/>
</dbReference>
<dbReference type="EMBL" id="CP101527">
    <property type="protein sequence ID" value="UZW75020.1"/>
    <property type="molecule type" value="Genomic_DNA"/>
</dbReference>
<dbReference type="AlphaFoldDB" id="A0A9E8KQB2"/>
<dbReference type="PANTHER" id="PTHR43041">
    <property type="entry name" value="HYDROLASE, METALLO-BETA-LACTAMASE SUPERFAMILY"/>
    <property type="match status" value="1"/>
</dbReference>
<dbReference type="SUPFAM" id="SSF56281">
    <property type="entry name" value="Metallo-hydrolase/oxidoreductase"/>
    <property type="match status" value="1"/>
</dbReference>
<dbReference type="InterPro" id="IPR045761">
    <property type="entry name" value="ODP_dom"/>
</dbReference>
<dbReference type="InterPro" id="IPR001279">
    <property type="entry name" value="Metallo-B-lactamas"/>
</dbReference>
<keyword evidence="3" id="KW-1185">Reference proteome</keyword>
<dbReference type="Pfam" id="PF19583">
    <property type="entry name" value="ODP"/>
    <property type="match status" value="1"/>
</dbReference>
<protein>
    <submittedName>
        <fullName evidence="2">MBL fold metallo-hydrolase</fullName>
    </submittedName>
</protein>
<proteinExistence type="predicted"/>
<dbReference type="Gene3D" id="3.60.15.10">
    <property type="entry name" value="Ribonuclease Z/Hydroxyacylglutathione hydrolase-like"/>
    <property type="match status" value="1"/>
</dbReference>
<organism evidence="2 3">
    <name type="scientific">Alkalimarinus sediminis</name>
    <dbReference type="NCBI Taxonomy" id="1632866"/>
    <lineage>
        <taxon>Bacteria</taxon>
        <taxon>Pseudomonadati</taxon>
        <taxon>Pseudomonadota</taxon>
        <taxon>Gammaproteobacteria</taxon>
        <taxon>Alteromonadales</taxon>
        <taxon>Alteromonadaceae</taxon>
        <taxon>Alkalimarinus</taxon>
    </lineage>
</organism>
<evidence type="ECO:0000259" key="1">
    <source>
        <dbReference type="SMART" id="SM00849"/>
    </source>
</evidence>
<name>A0A9E8KQB2_9ALTE</name>
<accession>A0A9E8KQB2</accession>
<dbReference type="CDD" id="cd07709">
    <property type="entry name" value="flavodiiron_proteins_MBL-fold"/>
    <property type="match status" value="1"/>
</dbReference>
<dbReference type="InterPro" id="IPR036866">
    <property type="entry name" value="RibonucZ/Hydroxyglut_hydro"/>
</dbReference>
<dbReference type="SMART" id="SM00849">
    <property type="entry name" value="Lactamase_B"/>
    <property type="match status" value="1"/>
</dbReference>
<evidence type="ECO:0000313" key="3">
    <source>
        <dbReference type="Proteomes" id="UP001164472"/>
    </source>
</evidence>